<dbReference type="EMBL" id="AGXG01000084">
    <property type="protein sequence ID" value="EIY27128.1"/>
    <property type="molecule type" value="Genomic_DNA"/>
</dbReference>
<sequence>MFGLIIWLVFILIICFCVCGGWFYVAAWIVGGALSLFFGVKYELK</sequence>
<dbReference type="AlphaFoldDB" id="I9QDH8"/>
<keyword evidence="1" id="KW-1133">Transmembrane helix</keyword>
<dbReference type="HOGENOM" id="CLU_3180445_0_0_10"/>
<proteinExistence type="predicted"/>
<keyword evidence="1" id="KW-0472">Membrane</keyword>
<name>I9QDH8_9BACE</name>
<dbReference type="Proteomes" id="UP000003741">
    <property type="component" value="Unassembled WGS sequence"/>
</dbReference>
<evidence type="ECO:0000313" key="3">
    <source>
        <dbReference type="Proteomes" id="UP000003741"/>
    </source>
</evidence>
<accession>I9QDH8</accession>
<feature type="transmembrane region" description="Helical" evidence="1">
    <location>
        <begin position="6"/>
        <end position="39"/>
    </location>
</feature>
<organism evidence="2 3">
    <name type="scientific">Bacteroides cellulosilyticus CL02T12C19</name>
    <dbReference type="NCBI Taxonomy" id="997874"/>
    <lineage>
        <taxon>Bacteria</taxon>
        <taxon>Pseudomonadati</taxon>
        <taxon>Bacteroidota</taxon>
        <taxon>Bacteroidia</taxon>
        <taxon>Bacteroidales</taxon>
        <taxon>Bacteroidaceae</taxon>
        <taxon>Bacteroides</taxon>
    </lineage>
</organism>
<keyword evidence="1" id="KW-0812">Transmembrane</keyword>
<reference evidence="2 3" key="1">
    <citation type="submission" date="2012-02" db="EMBL/GenBank/DDBJ databases">
        <title>The Genome Sequence of Bacteroides cellulosilyticus CL02T12C19.</title>
        <authorList>
            <consortium name="The Broad Institute Genome Sequencing Platform"/>
            <person name="Earl A."/>
            <person name="Ward D."/>
            <person name="Feldgarden M."/>
            <person name="Gevers D."/>
            <person name="Zitomersky N.L."/>
            <person name="Coyne M.J."/>
            <person name="Comstock L.E."/>
            <person name="Young S.K."/>
            <person name="Zeng Q."/>
            <person name="Gargeya S."/>
            <person name="Fitzgerald M."/>
            <person name="Haas B."/>
            <person name="Abouelleil A."/>
            <person name="Alvarado L."/>
            <person name="Arachchi H.M."/>
            <person name="Berlin A."/>
            <person name="Chapman S.B."/>
            <person name="Gearin G."/>
            <person name="Goldberg J."/>
            <person name="Griggs A."/>
            <person name="Gujja S."/>
            <person name="Hansen M."/>
            <person name="Heiman D."/>
            <person name="Howarth C."/>
            <person name="Larimer J."/>
            <person name="Lui A."/>
            <person name="MacDonald P.J.P."/>
            <person name="McCowen C."/>
            <person name="Montmayeur A."/>
            <person name="Murphy C."/>
            <person name="Neiman D."/>
            <person name="Pearson M."/>
            <person name="Priest M."/>
            <person name="Roberts A."/>
            <person name="Saif S."/>
            <person name="Shea T."/>
            <person name="Sisk P."/>
            <person name="Stolte C."/>
            <person name="Sykes S."/>
            <person name="Wortman J."/>
            <person name="Nusbaum C."/>
            <person name="Birren B."/>
        </authorList>
    </citation>
    <scope>NUCLEOTIDE SEQUENCE [LARGE SCALE GENOMIC DNA]</scope>
    <source>
        <strain evidence="2 3">CL02T12C19</strain>
    </source>
</reference>
<comment type="caution">
    <text evidence="2">The sequence shown here is derived from an EMBL/GenBank/DDBJ whole genome shotgun (WGS) entry which is preliminary data.</text>
</comment>
<keyword evidence="3" id="KW-1185">Reference proteome</keyword>
<protein>
    <submittedName>
        <fullName evidence="2">Uncharacterized protein</fullName>
    </submittedName>
</protein>
<evidence type="ECO:0000313" key="2">
    <source>
        <dbReference type="EMBL" id="EIY27128.1"/>
    </source>
</evidence>
<gene>
    <name evidence="2" type="ORF">HMPREF1062_03842</name>
</gene>
<evidence type="ECO:0000256" key="1">
    <source>
        <dbReference type="SAM" id="Phobius"/>
    </source>
</evidence>